<evidence type="ECO:0000313" key="1">
    <source>
        <dbReference type="EMBL" id="GGC77567.1"/>
    </source>
</evidence>
<dbReference type="SUPFAM" id="SSF54427">
    <property type="entry name" value="NTF2-like"/>
    <property type="match status" value="1"/>
</dbReference>
<sequence length="128" mass="14319">MGSEKLAVKDRQEILHIIDNYFQGIWEGDVAVLQSCFHPDTELFGEVRGQPYRKHLADYLDGVAARKSPQAAGEECRMRIVSIDVSHTVAMAKVSVPILGFNYVDYLSLVKLDEGWRIVSKVLSDVPA</sequence>
<dbReference type="RefSeq" id="WP_229751083.1">
    <property type="nucleotide sequence ID" value="NZ_BMED01000002.1"/>
</dbReference>
<reference evidence="1" key="1">
    <citation type="journal article" date="2014" name="Int. J. Syst. Evol. Microbiol.">
        <title>Complete genome sequence of Corynebacterium casei LMG S-19264T (=DSM 44701T), isolated from a smear-ripened cheese.</title>
        <authorList>
            <consortium name="US DOE Joint Genome Institute (JGI-PGF)"/>
            <person name="Walter F."/>
            <person name="Albersmeier A."/>
            <person name="Kalinowski J."/>
            <person name="Ruckert C."/>
        </authorList>
    </citation>
    <scope>NUCLEOTIDE SEQUENCE</scope>
    <source>
        <strain evidence="1">CGMCC 1.10998</strain>
    </source>
</reference>
<accession>A0A916XK70</accession>
<dbReference type="InterPro" id="IPR032710">
    <property type="entry name" value="NTF2-like_dom_sf"/>
</dbReference>
<organism evidence="1 2">
    <name type="scientific">Undibacterium terreum</name>
    <dbReference type="NCBI Taxonomy" id="1224302"/>
    <lineage>
        <taxon>Bacteria</taxon>
        <taxon>Pseudomonadati</taxon>
        <taxon>Pseudomonadota</taxon>
        <taxon>Betaproteobacteria</taxon>
        <taxon>Burkholderiales</taxon>
        <taxon>Oxalobacteraceae</taxon>
        <taxon>Undibacterium</taxon>
    </lineage>
</organism>
<reference evidence="1" key="2">
    <citation type="submission" date="2020-09" db="EMBL/GenBank/DDBJ databases">
        <authorList>
            <person name="Sun Q."/>
            <person name="Zhou Y."/>
        </authorList>
    </citation>
    <scope>NUCLEOTIDE SEQUENCE</scope>
    <source>
        <strain evidence="1">CGMCC 1.10998</strain>
    </source>
</reference>
<dbReference type="Proteomes" id="UP000637423">
    <property type="component" value="Unassembled WGS sequence"/>
</dbReference>
<protein>
    <recommendedName>
        <fullName evidence="3">Lumazine-binding</fullName>
    </recommendedName>
</protein>
<dbReference type="Pfam" id="PF12893">
    <property type="entry name" value="Lumazine_bd_2"/>
    <property type="match status" value="1"/>
</dbReference>
<evidence type="ECO:0000313" key="2">
    <source>
        <dbReference type="Proteomes" id="UP000637423"/>
    </source>
</evidence>
<dbReference type="Gene3D" id="3.10.450.50">
    <property type="match status" value="1"/>
</dbReference>
<proteinExistence type="predicted"/>
<keyword evidence="2" id="KW-1185">Reference proteome</keyword>
<dbReference type="AlphaFoldDB" id="A0A916XK70"/>
<evidence type="ECO:0008006" key="3">
    <source>
        <dbReference type="Google" id="ProtNLM"/>
    </source>
</evidence>
<gene>
    <name evidence="1" type="ORF">GCM10011396_25910</name>
</gene>
<name>A0A916XK70_9BURK</name>
<dbReference type="EMBL" id="BMED01000002">
    <property type="protein sequence ID" value="GGC77567.1"/>
    <property type="molecule type" value="Genomic_DNA"/>
</dbReference>
<comment type="caution">
    <text evidence="1">The sequence shown here is derived from an EMBL/GenBank/DDBJ whole genome shotgun (WGS) entry which is preliminary data.</text>
</comment>
<dbReference type="InterPro" id="IPR039437">
    <property type="entry name" value="FrzH/put_lumazine-bd"/>
</dbReference>